<dbReference type="GO" id="GO:0004144">
    <property type="term" value="F:diacylglycerol O-acyltransferase activity"/>
    <property type="evidence" value="ECO:0007669"/>
    <property type="project" value="UniProtKB-ARBA"/>
</dbReference>
<dbReference type="InParanoid" id="A0A6P3ZPC6"/>
<dbReference type="InterPro" id="IPR000073">
    <property type="entry name" value="AB_hydrolase_1"/>
</dbReference>
<dbReference type="CDD" id="cd07987">
    <property type="entry name" value="LPLAT_MGAT-like"/>
    <property type="match status" value="1"/>
</dbReference>
<reference evidence="7" key="1">
    <citation type="submission" date="2025-08" db="UniProtKB">
        <authorList>
            <consortium name="RefSeq"/>
        </authorList>
    </citation>
    <scope>IDENTIFICATION</scope>
    <source>
        <tissue evidence="7">Seedling</tissue>
    </source>
</reference>
<name>A0A6P3ZPC6_ZIZJJ</name>
<evidence type="ECO:0000313" key="6">
    <source>
        <dbReference type="Proteomes" id="UP001652623"/>
    </source>
</evidence>
<dbReference type="FunCoup" id="A0A6P3ZPC6">
    <property type="interactions" value="84"/>
</dbReference>
<keyword evidence="6" id="KW-1185">Reference proteome</keyword>
<feature type="region of interest" description="Disordered" evidence="4">
    <location>
        <begin position="61"/>
        <end position="85"/>
    </location>
</feature>
<keyword evidence="2" id="KW-0808">Transferase</keyword>
<sequence length="709" mass="79456">MASILGFRVPPFLVLNSENKPQSRVRVRSSASGDSVVLSSDSVVVNGASVVGEKERIGSWIENGNGSSSAEVDKQKKIDSSNVPENLEPLWDDGYGTSTVKDYFDAVKEMIKPDGGPPRWFTPIECECPVKDAPVLLFLPGMDGTGMGLILHHKALGKVFEVRCLHIPVNDRTPFEGLVKYVEETVRLEHALSPKKPIYLVGDSFGGCLSLAVAARNPTIDLVLILVNPATSYARSQLQPLFPILESMPDILHASVPYLLSYVMGDPTKMAMVNVESRLPPIQRYEKMFHNLRDLLPCLSFFTDIIPKETLLWKLKLLKSAAAYANSRLHAVKAEVLVLASGKDSMVPSEDEAQRLRKSLQNCTVRHFKDNGHTLLLEDGISLLTVIKGTSKYRRSRRHNDVSDYLPPSRTEFKYACDQVIGLLRFAAGSTMFSTTEDGKIVKGLAGVPNEGPVLLVGYHNLMGFELYSLVEQFLKEKNIMVRGMAHPQIFQWNSKRSFPEFSMNDWLSVFGALPVTPTNLFRLLSSNSHVLLYPGGAREALHYKGEEYKLFWPDQPEFVRMAARFGATIVPFGAVGEDDLVQLIFDYNDVRRIPGAEQSIREANGVRLRDETSGEVANIELFIPGLLPKMPGRFYYLFGKPIKTNGKEEILKDREIANQLYLKIKSEVEKSMKYLLKKREEDPYRSVIDRTLYNALYASSREVPTFEP</sequence>
<evidence type="ECO:0000256" key="4">
    <source>
        <dbReference type="SAM" id="MobiDB-lite"/>
    </source>
</evidence>
<dbReference type="PANTHER" id="PTHR22753">
    <property type="entry name" value="TRANSMEMBRANE PROTEIN 68"/>
    <property type="match status" value="1"/>
</dbReference>
<organism evidence="6 7">
    <name type="scientific">Ziziphus jujuba</name>
    <name type="common">Chinese jujube</name>
    <name type="synonym">Ziziphus sativa</name>
    <dbReference type="NCBI Taxonomy" id="326968"/>
    <lineage>
        <taxon>Eukaryota</taxon>
        <taxon>Viridiplantae</taxon>
        <taxon>Streptophyta</taxon>
        <taxon>Embryophyta</taxon>
        <taxon>Tracheophyta</taxon>
        <taxon>Spermatophyta</taxon>
        <taxon>Magnoliopsida</taxon>
        <taxon>eudicotyledons</taxon>
        <taxon>Gunneridae</taxon>
        <taxon>Pentapetalae</taxon>
        <taxon>rosids</taxon>
        <taxon>fabids</taxon>
        <taxon>Rosales</taxon>
        <taxon>Rhamnaceae</taxon>
        <taxon>Paliureae</taxon>
        <taxon>Ziziphus</taxon>
    </lineage>
</organism>
<dbReference type="SUPFAM" id="SSF53474">
    <property type="entry name" value="alpha/beta-Hydrolases"/>
    <property type="match status" value="1"/>
</dbReference>
<dbReference type="PANTHER" id="PTHR22753:SF14">
    <property type="entry name" value="MONOACYLGLYCEROL_DIACYLGLYCEROL O-ACYLTRANSFERASE"/>
    <property type="match status" value="1"/>
</dbReference>
<keyword evidence="3" id="KW-0012">Acyltransferase</keyword>
<dbReference type="InterPro" id="IPR029058">
    <property type="entry name" value="AB_hydrolase_fold"/>
</dbReference>
<evidence type="ECO:0000256" key="2">
    <source>
        <dbReference type="ARBA" id="ARBA00022679"/>
    </source>
</evidence>
<dbReference type="AlphaFoldDB" id="A0A6P3ZPC6"/>
<dbReference type="Proteomes" id="UP001652623">
    <property type="component" value="Chromosome 10"/>
</dbReference>
<dbReference type="RefSeq" id="XP_015875463.2">
    <property type="nucleotide sequence ID" value="XM_016019977.4"/>
</dbReference>
<dbReference type="KEGG" id="zju:107412251"/>
<dbReference type="Gene3D" id="3.40.50.1820">
    <property type="entry name" value="alpha/beta hydrolase"/>
    <property type="match status" value="1"/>
</dbReference>
<dbReference type="GeneID" id="107412251"/>
<dbReference type="Pfam" id="PF03982">
    <property type="entry name" value="DAGAT"/>
    <property type="match status" value="1"/>
</dbReference>
<dbReference type="InterPro" id="IPR007130">
    <property type="entry name" value="DAGAT"/>
</dbReference>
<feature type="domain" description="AB hydrolase-1" evidence="5">
    <location>
        <begin position="175"/>
        <end position="379"/>
    </location>
</feature>
<evidence type="ECO:0000256" key="3">
    <source>
        <dbReference type="ARBA" id="ARBA00023315"/>
    </source>
</evidence>
<comment type="similarity">
    <text evidence="1">Belongs to the diacylglycerol acyltransferase family.</text>
</comment>
<dbReference type="Pfam" id="PF00561">
    <property type="entry name" value="Abhydrolase_1"/>
    <property type="match status" value="1"/>
</dbReference>
<dbReference type="GO" id="GO:0019432">
    <property type="term" value="P:triglyceride biosynthetic process"/>
    <property type="evidence" value="ECO:0007669"/>
    <property type="project" value="UniProtKB-ARBA"/>
</dbReference>
<gene>
    <name evidence="7" type="primary">LOC107412251</name>
</gene>
<dbReference type="GO" id="GO:0016020">
    <property type="term" value="C:membrane"/>
    <property type="evidence" value="ECO:0007669"/>
    <property type="project" value="TreeGrafter"/>
</dbReference>
<proteinExistence type="inferred from homology"/>
<accession>A0A6P3ZPC6</accession>
<evidence type="ECO:0000259" key="5">
    <source>
        <dbReference type="Pfam" id="PF00561"/>
    </source>
</evidence>
<protein>
    <submittedName>
        <fullName evidence="7">Phytyl ester synthase 1, chloroplastic</fullName>
    </submittedName>
</protein>
<evidence type="ECO:0000313" key="7">
    <source>
        <dbReference type="RefSeq" id="XP_015875463.2"/>
    </source>
</evidence>
<evidence type="ECO:0000256" key="1">
    <source>
        <dbReference type="ARBA" id="ARBA00005420"/>
    </source>
</evidence>